<dbReference type="PANTHER" id="PTHR43576">
    <property type="entry name" value="ALPHA-L-ARABINOFURANOSIDASE C-RELATED"/>
    <property type="match status" value="1"/>
</dbReference>
<dbReference type="Pfam" id="PF22848">
    <property type="entry name" value="ASD1_dom"/>
    <property type="match status" value="1"/>
</dbReference>
<dbReference type="PANTHER" id="PTHR43576:SF3">
    <property type="entry name" value="ALPHA-L-ARABINOFURANOSIDASE C"/>
    <property type="match status" value="1"/>
</dbReference>
<feature type="domain" description="Alpha-L-arabinofuranosidase C-terminal" evidence="8">
    <location>
        <begin position="282"/>
        <end position="477"/>
    </location>
</feature>
<dbReference type="SUPFAM" id="SSF51445">
    <property type="entry name" value="(Trans)glycosidases"/>
    <property type="match status" value="1"/>
</dbReference>
<accession>A0A6P2C7M2</accession>
<evidence type="ECO:0000256" key="5">
    <source>
        <dbReference type="ARBA" id="ARBA00022801"/>
    </source>
</evidence>
<dbReference type="SUPFAM" id="SSF51011">
    <property type="entry name" value="Glycosyl hydrolase domain"/>
    <property type="match status" value="1"/>
</dbReference>
<evidence type="ECO:0000256" key="1">
    <source>
        <dbReference type="ARBA" id="ARBA00001462"/>
    </source>
</evidence>
<organism evidence="9 10">
    <name type="scientific">Trebonia kvetii</name>
    <dbReference type="NCBI Taxonomy" id="2480626"/>
    <lineage>
        <taxon>Bacteria</taxon>
        <taxon>Bacillati</taxon>
        <taxon>Actinomycetota</taxon>
        <taxon>Actinomycetes</taxon>
        <taxon>Streptosporangiales</taxon>
        <taxon>Treboniaceae</taxon>
        <taxon>Trebonia</taxon>
    </lineage>
</organism>
<evidence type="ECO:0000256" key="6">
    <source>
        <dbReference type="ARBA" id="ARBA00023277"/>
    </source>
</evidence>
<dbReference type="GO" id="GO:0046556">
    <property type="term" value="F:alpha-L-arabinofuranosidase activity"/>
    <property type="evidence" value="ECO:0007669"/>
    <property type="project" value="UniProtKB-EC"/>
</dbReference>
<keyword evidence="7" id="KW-0326">Glycosidase</keyword>
<protein>
    <recommendedName>
        <fullName evidence="4">non-reducing end alpha-L-arabinofuranosidase</fullName>
        <ecNumber evidence="4">3.2.1.55</ecNumber>
    </recommendedName>
</protein>
<comment type="caution">
    <text evidence="9">The sequence shown here is derived from an EMBL/GenBank/DDBJ whole genome shotgun (WGS) entry which is preliminary data.</text>
</comment>
<name>A0A6P2C7M2_9ACTN</name>
<sequence length="487" mass="53744">MTQIFIDPRRKLGALDRRIFGGFVEHLGRCIYGGLYDEGSALSDERGFRTDVLGLLRDLRLSVLRWPGGNFVSNYHWEDGVGPRGGRPVRSELAWSGTESNQFGTDEFMDYCAALGAEPYICFNMGTGDLKEALAWVEYCNGQRATYWAARRRANGHEGAYGVQWWGLGNEVYGEWQIGAMSAEEYIAEATRWARAIKLVDPSARLVSCGELGWTDWDRKVIDALAPLVDLHSIHLYSGSEDYWCNVLAPHNAERAISVASGLLRRAAYNHGLSRAPRLVYDEWNVWYRSMTGALEERFNFSDALAVGTYLNIFVRNCEWVAMANLAQMVNAIAPVVTTPDGAVVQPIYYPFLLHSQSHLAVALDALVVGEQVPAPAPAGRWPYPLDDLGPFNLIDAAVTTDEPGSRLAMTVVNRSEHAERVEIRLSEWKFTGTARARYVTASDDPSPVPGVQSAALSEFTESPAGEVLVLDMPPSSFASVEVPVGA</sequence>
<dbReference type="Gene3D" id="3.20.20.80">
    <property type="entry name" value="Glycosidases"/>
    <property type="match status" value="1"/>
</dbReference>
<dbReference type="Gene3D" id="2.60.40.1180">
    <property type="entry name" value="Golgi alpha-mannosidase II"/>
    <property type="match status" value="1"/>
</dbReference>
<dbReference type="GO" id="GO:0000272">
    <property type="term" value="P:polysaccharide catabolic process"/>
    <property type="evidence" value="ECO:0007669"/>
    <property type="project" value="TreeGrafter"/>
</dbReference>
<evidence type="ECO:0000313" key="10">
    <source>
        <dbReference type="Proteomes" id="UP000460272"/>
    </source>
</evidence>
<keyword evidence="5" id="KW-0378">Hydrolase</keyword>
<dbReference type="AlphaFoldDB" id="A0A6P2C7M2"/>
<dbReference type="Pfam" id="PF06964">
    <property type="entry name" value="Alpha-L-AF_C"/>
    <property type="match status" value="1"/>
</dbReference>
<evidence type="ECO:0000256" key="3">
    <source>
        <dbReference type="ARBA" id="ARBA00011165"/>
    </source>
</evidence>
<dbReference type="EMBL" id="RPFW01000001">
    <property type="protein sequence ID" value="TVZ06336.1"/>
    <property type="molecule type" value="Genomic_DNA"/>
</dbReference>
<dbReference type="InterPro" id="IPR013780">
    <property type="entry name" value="Glyco_hydro_b"/>
</dbReference>
<comment type="catalytic activity">
    <reaction evidence="1">
        <text>Hydrolysis of terminal non-reducing alpha-L-arabinofuranoside residues in alpha-L-arabinosides.</text>
        <dbReference type="EC" id="3.2.1.55"/>
    </reaction>
</comment>
<comment type="subunit">
    <text evidence="3">Homohexamer; trimer of dimers.</text>
</comment>
<reference evidence="9 10" key="1">
    <citation type="submission" date="2018-11" db="EMBL/GenBank/DDBJ databases">
        <title>Trebonia kvetii gen.nov., sp.nov., a novel acidophilic actinobacterium, and proposal of the new actinobacterial family Treboniaceae fam. nov.</title>
        <authorList>
            <person name="Rapoport D."/>
            <person name="Sagova-Mareckova M."/>
            <person name="Sedlacek I."/>
            <person name="Provaznik J."/>
            <person name="Kralova S."/>
            <person name="Pavlinic D."/>
            <person name="Benes V."/>
            <person name="Kopecky J."/>
        </authorList>
    </citation>
    <scope>NUCLEOTIDE SEQUENCE [LARGE SCALE GENOMIC DNA]</scope>
    <source>
        <strain evidence="9 10">15Tr583</strain>
    </source>
</reference>
<dbReference type="Proteomes" id="UP000460272">
    <property type="component" value="Unassembled WGS sequence"/>
</dbReference>
<dbReference type="InterPro" id="IPR017853">
    <property type="entry name" value="GH"/>
</dbReference>
<dbReference type="InterPro" id="IPR055235">
    <property type="entry name" value="ASD1_cat"/>
</dbReference>
<evidence type="ECO:0000259" key="8">
    <source>
        <dbReference type="SMART" id="SM00813"/>
    </source>
</evidence>
<evidence type="ECO:0000256" key="4">
    <source>
        <dbReference type="ARBA" id="ARBA00012670"/>
    </source>
</evidence>
<evidence type="ECO:0000256" key="2">
    <source>
        <dbReference type="ARBA" id="ARBA00007186"/>
    </source>
</evidence>
<proteinExistence type="inferred from homology"/>
<dbReference type="SMART" id="SM00813">
    <property type="entry name" value="Alpha-L-AF_C"/>
    <property type="match status" value="1"/>
</dbReference>
<comment type="similarity">
    <text evidence="2">Belongs to the glycosyl hydrolase 51 family.</text>
</comment>
<keyword evidence="10" id="KW-1185">Reference proteome</keyword>
<dbReference type="InterPro" id="IPR010720">
    <property type="entry name" value="Alpha-L-AF_C"/>
</dbReference>
<evidence type="ECO:0000313" key="9">
    <source>
        <dbReference type="EMBL" id="TVZ06336.1"/>
    </source>
</evidence>
<dbReference type="RefSeq" id="WP_145851091.1">
    <property type="nucleotide sequence ID" value="NZ_RPFW01000001.1"/>
</dbReference>
<evidence type="ECO:0000256" key="7">
    <source>
        <dbReference type="ARBA" id="ARBA00023295"/>
    </source>
</evidence>
<gene>
    <name evidence="9" type="ORF">EAS64_02595</name>
</gene>
<dbReference type="OrthoDB" id="9758333at2"/>
<keyword evidence="6" id="KW-0119">Carbohydrate metabolism</keyword>
<dbReference type="EC" id="3.2.1.55" evidence="4"/>
<dbReference type="GO" id="GO:0046373">
    <property type="term" value="P:L-arabinose metabolic process"/>
    <property type="evidence" value="ECO:0007669"/>
    <property type="project" value="InterPro"/>
</dbReference>